<evidence type="ECO:0000313" key="2">
    <source>
        <dbReference type="EMBL" id="MUN42298.1"/>
    </source>
</evidence>
<reference evidence="2 3" key="1">
    <citation type="submission" date="2019-11" db="EMBL/GenBank/DDBJ databases">
        <authorList>
            <person name="Cao P."/>
        </authorList>
    </citation>
    <scope>NUCLEOTIDE SEQUENCE [LARGE SCALE GENOMIC DNA]</scope>
    <source>
        <strain evidence="2 3">NEAU-AAG5</strain>
    </source>
</reference>
<dbReference type="AlphaFoldDB" id="A0A7K1LD03"/>
<protein>
    <submittedName>
        <fullName evidence="2">Uncharacterized protein</fullName>
    </submittedName>
</protein>
<dbReference type="Proteomes" id="UP000432015">
    <property type="component" value="Unassembled WGS sequence"/>
</dbReference>
<name>A0A7K1LD03_9ACTN</name>
<gene>
    <name evidence="2" type="ORF">GNZ18_37780</name>
</gene>
<evidence type="ECO:0000313" key="3">
    <source>
        <dbReference type="Proteomes" id="UP000432015"/>
    </source>
</evidence>
<sequence>MLVKSGYVLAREHRDRTVPEVGRAAGLPDDHGGRQATMLKRSTPVGHGRYPSASASSSLMMPKGVSWV</sequence>
<feature type="region of interest" description="Disordered" evidence="1">
    <location>
        <begin position="41"/>
        <end position="68"/>
    </location>
</feature>
<dbReference type="RefSeq" id="WP_156221886.1">
    <property type="nucleotide sequence ID" value="NZ_WOFH01000020.1"/>
</dbReference>
<evidence type="ECO:0000256" key="1">
    <source>
        <dbReference type="SAM" id="MobiDB-lite"/>
    </source>
</evidence>
<proteinExistence type="predicted"/>
<keyword evidence="3" id="KW-1185">Reference proteome</keyword>
<dbReference type="EMBL" id="WOFH01000020">
    <property type="protein sequence ID" value="MUN42298.1"/>
    <property type="molecule type" value="Genomic_DNA"/>
</dbReference>
<accession>A0A7K1LD03</accession>
<comment type="caution">
    <text evidence="2">The sequence shown here is derived from an EMBL/GenBank/DDBJ whole genome shotgun (WGS) entry which is preliminary data.</text>
</comment>
<organism evidence="2 3">
    <name type="scientific">Actinomadura litoris</name>
    <dbReference type="NCBI Taxonomy" id="2678616"/>
    <lineage>
        <taxon>Bacteria</taxon>
        <taxon>Bacillati</taxon>
        <taxon>Actinomycetota</taxon>
        <taxon>Actinomycetes</taxon>
        <taxon>Streptosporangiales</taxon>
        <taxon>Thermomonosporaceae</taxon>
        <taxon>Actinomadura</taxon>
    </lineage>
</organism>